<keyword evidence="8" id="KW-1185">Reference proteome</keyword>
<reference evidence="7 8" key="1">
    <citation type="submission" date="2024-10" db="EMBL/GenBank/DDBJ databases">
        <title>The Natural Products Discovery Center: Release of the First 8490 Sequenced Strains for Exploring Actinobacteria Biosynthetic Diversity.</title>
        <authorList>
            <person name="Kalkreuter E."/>
            <person name="Kautsar S.A."/>
            <person name="Yang D."/>
            <person name="Bader C.D."/>
            <person name="Teijaro C.N."/>
            <person name="Fluegel L."/>
            <person name="Davis C.M."/>
            <person name="Simpson J.R."/>
            <person name="Lauterbach L."/>
            <person name="Steele A.D."/>
            <person name="Gui C."/>
            <person name="Meng S."/>
            <person name="Li G."/>
            <person name="Viehrig K."/>
            <person name="Ye F."/>
            <person name="Su P."/>
            <person name="Kiefer A.F."/>
            <person name="Nichols A."/>
            <person name="Cepeda A.J."/>
            <person name="Yan W."/>
            <person name="Fan B."/>
            <person name="Jiang Y."/>
            <person name="Adhikari A."/>
            <person name="Zheng C.-J."/>
            <person name="Schuster L."/>
            <person name="Cowan T.M."/>
            <person name="Smanski M.J."/>
            <person name="Chevrette M.G."/>
            <person name="De Carvalho L.P.S."/>
            <person name="Shen B."/>
        </authorList>
    </citation>
    <scope>NUCLEOTIDE SEQUENCE [LARGE SCALE GENOMIC DNA]</scope>
    <source>
        <strain evidence="7 8">NPDC049639</strain>
    </source>
</reference>
<feature type="transmembrane region" description="Helical" evidence="6">
    <location>
        <begin position="185"/>
        <end position="204"/>
    </location>
</feature>
<keyword evidence="3 6" id="KW-0812">Transmembrane</keyword>
<evidence type="ECO:0000313" key="7">
    <source>
        <dbReference type="EMBL" id="MFI7586769.1"/>
    </source>
</evidence>
<dbReference type="Proteomes" id="UP001612915">
    <property type="component" value="Unassembled WGS sequence"/>
</dbReference>
<protein>
    <recommendedName>
        <fullName evidence="9">Membrane protein involved in the export of O-antigen and teichoic acid</fullName>
    </recommendedName>
</protein>
<dbReference type="PANTHER" id="PTHR30250">
    <property type="entry name" value="PST FAMILY PREDICTED COLANIC ACID TRANSPORTER"/>
    <property type="match status" value="1"/>
</dbReference>
<evidence type="ECO:0000256" key="4">
    <source>
        <dbReference type="ARBA" id="ARBA00022989"/>
    </source>
</evidence>
<feature type="transmembrane region" description="Helical" evidence="6">
    <location>
        <begin position="125"/>
        <end position="145"/>
    </location>
</feature>
<evidence type="ECO:0000256" key="1">
    <source>
        <dbReference type="ARBA" id="ARBA00004651"/>
    </source>
</evidence>
<dbReference type="CDD" id="cd13126">
    <property type="entry name" value="MATE_like_11"/>
    <property type="match status" value="1"/>
</dbReference>
<gene>
    <name evidence="7" type="ORF">ACIB24_06805</name>
</gene>
<dbReference type="PANTHER" id="PTHR30250:SF26">
    <property type="entry name" value="PSMA PROTEIN"/>
    <property type="match status" value="1"/>
</dbReference>
<evidence type="ECO:0008006" key="9">
    <source>
        <dbReference type="Google" id="ProtNLM"/>
    </source>
</evidence>
<evidence type="ECO:0000256" key="5">
    <source>
        <dbReference type="ARBA" id="ARBA00023136"/>
    </source>
</evidence>
<feature type="transmembrane region" description="Helical" evidence="6">
    <location>
        <begin position="157"/>
        <end position="179"/>
    </location>
</feature>
<feature type="transmembrane region" description="Helical" evidence="6">
    <location>
        <begin position="55"/>
        <end position="76"/>
    </location>
</feature>
<feature type="transmembrane region" description="Helical" evidence="6">
    <location>
        <begin position="339"/>
        <end position="362"/>
    </location>
</feature>
<evidence type="ECO:0000256" key="3">
    <source>
        <dbReference type="ARBA" id="ARBA00022692"/>
    </source>
</evidence>
<comment type="caution">
    <text evidence="7">The sequence shown here is derived from an EMBL/GenBank/DDBJ whole genome shotgun (WGS) entry which is preliminary data.</text>
</comment>
<dbReference type="EMBL" id="JBITLV010000002">
    <property type="protein sequence ID" value="MFI7586769.1"/>
    <property type="molecule type" value="Genomic_DNA"/>
</dbReference>
<feature type="transmembrane region" description="Helical" evidence="6">
    <location>
        <begin position="97"/>
        <end position="119"/>
    </location>
</feature>
<dbReference type="RefSeq" id="WP_398277156.1">
    <property type="nucleotide sequence ID" value="NZ_JBITLV010000002.1"/>
</dbReference>
<keyword evidence="4 6" id="KW-1133">Transmembrane helix</keyword>
<keyword evidence="5 6" id="KW-0472">Membrane</keyword>
<feature type="transmembrane region" description="Helical" evidence="6">
    <location>
        <begin position="295"/>
        <end position="319"/>
    </location>
</feature>
<keyword evidence="2" id="KW-1003">Cell membrane</keyword>
<proteinExistence type="predicted"/>
<dbReference type="InterPro" id="IPR050833">
    <property type="entry name" value="Poly_Biosynth_Transport"/>
</dbReference>
<evidence type="ECO:0000256" key="2">
    <source>
        <dbReference type="ARBA" id="ARBA00022475"/>
    </source>
</evidence>
<evidence type="ECO:0000256" key="6">
    <source>
        <dbReference type="SAM" id="Phobius"/>
    </source>
</evidence>
<accession>A0ABW8AK72</accession>
<sequence length="446" mass="46862">MTQADAEPQAPPRGGRSLAGLLGRASWNVIDQVLSSLTNVVLGIVVAQKTSAEGYGAFGVAFLIFMILIGVARAIAGQTMGIRYSDKTPAQMRVAAARALGTIAALGVPAGLITLVVGIALGGQIGPPLIAVGLTMPFLLMQDAARMIFFADGRAKLAAVNDGLWAVIQFTVIGLLIAFDAAETWNLVLAWGGAAAVCVVVACVQMRVVPKPSAAAGWVSQHRDLIVYQLPQTLLTSGAMQGSVLIVGKIIGLAGVGAIRAATVLFGPLPIMQTAVMTFAVPEVSRRKGLAPRSLMLIGAAISVLLVAMNGVYLSILLLLPDGFGHALFQDSWEGGRSIILPMGMFYFAACACVGPAAVIIGRGHARKTFFLTMFEGALFIALMAAGAVLWGLEGAIWGQVVVQALEVPLWFWMMWQVAHLPFKEGRDDLDEAFEQAEEQAVTPTV</sequence>
<organism evidence="7 8">
    <name type="scientific">Spongisporangium articulatum</name>
    <dbReference type="NCBI Taxonomy" id="3362603"/>
    <lineage>
        <taxon>Bacteria</taxon>
        <taxon>Bacillati</taxon>
        <taxon>Actinomycetota</taxon>
        <taxon>Actinomycetes</taxon>
        <taxon>Kineosporiales</taxon>
        <taxon>Kineosporiaceae</taxon>
        <taxon>Spongisporangium</taxon>
    </lineage>
</organism>
<evidence type="ECO:0000313" key="8">
    <source>
        <dbReference type="Proteomes" id="UP001612915"/>
    </source>
</evidence>
<name>A0ABW8AK72_9ACTN</name>
<feature type="transmembrane region" description="Helical" evidence="6">
    <location>
        <begin position="369"/>
        <end position="391"/>
    </location>
</feature>
<comment type="subcellular location">
    <subcellularLocation>
        <location evidence="1">Cell membrane</location>
        <topology evidence="1">Multi-pass membrane protein</topology>
    </subcellularLocation>
</comment>